<dbReference type="SMART" id="SM00020">
    <property type="entry name" value="Tryp_SPc"/>
    <property type="match status" value="1"/>
</dbReference>
<organism evidence="3 4">
    <name type="scientific">Setaria digitata</name>
    <dbReference type="NCBI Taxonomy" id="48799"/>
    <lineage>
        <taxon>Eukaryota</taxon>
        <taxon>Metazoa</taxon>
        <taxon>Ecdysozoa</taxon>
        <taxon>Nematoda</taxon>
        <taxon>Chromadorea</taxon>
        <taxon>Rhabditida</taxon>
        <taxon>Spirurina</taxon>
        <taxon>Spiruromorpha</taxon>
        <taxon>Filarioidea</taxon>
        <taxon>Setariidae</taxon>
        <taxon>Setaria</taxon>
    </lineage>
</organism>
<dbReference type="InterPro" id="IPR001254">
    <property type="entry name" value="Trypsin_dom"/>
</dbReference>
<dbReference type="SUPFAM" id="SSF50494">
    <property type="entry name" value="Trypsin-like serine proteases"/>
    <property type="match status" value="1"/>
</dbReference>
<keyword evidence="1" id="KW-0472">Membrane</keyword>
<dbReference type="Gene3D" id="2.40.10.10">
    <property type="entry name" value="Trypsin-like serine proteases"/>
    <property type="match status" value="1"/>
</dbReference>
<dbReference type="InterPro" id="IPR043504">
    <property type="entry name" value="Peptidase_S1_PA_chymotrypsin"/>
</dbReference>
<protein>
    <submittedName>
        <fullName evidence="4">Peptidase S1 domain-containing protein</fullName>
    </submittedName>
</protein>
<dbReference type="Proteomes" id="UP000887581">
    <property type="component" value="Unplaced"/>
</dbReference>
<dbReference type="InterPro" id="IPR009003">
    <property type="entry name" value="Peptidase_S1_PA"/>
</dbReference>
<accession>A0A915PJ02</accession>
<dbReference type="GO" id="GO:0004252">
    <property type="term" value="F:serine-type endopeptidase activity"/>
    <property type="evidence" value="ECO:0007669"/>
    <property type="project" value="InterPro"/>
</dbReference>
<evidence type="ECO:0000313" key="4">
    <source>
        <dbReference type="WBParaSite" id="sdigi.contig102.g4357.t1"/>
    </source>
</evidence>
<feature type="transmembrane region" description="Helical" evidence="1">
    <location>
        <begin position="20"/>
        <end position="41"/>
    </location>
</feature>
<proteinExistence type="predicted"/>
<name>A0A915PJ02_9BILA</name>
<dbReference type="WBParaSite" id="sdigi.contig102.g4357.t1">
    <property type="protein sequence ID" value="sdigi.contig102.g4357.t1"/>
    <property type="gene ID" value="sdigi.contig102.g4357"/>
</dbReference>
<dbReference type="AlphaFoldDB" id="A0A915PJ02"/>
<keyword evidence="1" id="KW-0812">Transmembrane</keyword>
<feature type="domain" description="Peptidase S1" evidence="2">
    <location>
        <begin position="63"/>
        <end position="357"/>
    </location>
</feature>
<reference evidence="4" key="1">
    <citation type="submission" date="2022-11" db="UniProtKB">
        <authorList>
            <consortium name="WormBaseParasite"/>
        </authorList>
    </citation>
    <scope>IDENTIFICATION</scope>
</reference>
<sequence>MAVVEGEQGFKFKIKLNRGVMSQLWLLLIVGFLGILQGRLIRSKYRDYNRTTKLQENTVEFKLLGGQIVSSGDYDFVVQIIHIRGKINGEPDITVCTGAIITLRHIITAASCLDFNENGLKEISVDEFKIYGGANCLYIAFEDSELHDNIPRYECPEKDENAQTVASIKPVAVIVPMSSVINNVASIRGVPFYMPFSDIAIFEVEPLDELAQELNAKINDEYGDEVSFNWACIPDTVIGNDGAVHIIASYGRRKNLLYQQAGNPINVKLNLILENNVYIDMCPASIPQQACSRLMIIEGEQSTAEGDGGAAVIKRLHKLPVLMGILSVRQDIGRAYTKFMFATQLSEFHDFFCYYIGLCIYNEFREKEYWKHPEEVIFLEHKAGNGTLGNGMSSPYR</sequence>
<evidence type="ECO:0000313" key="3">
    <source>
        <dbReference type="Proteomes" id="UP000887581"/>
    </source>
</evidence>
<evidence type="ECO:0000259" key="2">
    <source>
        <dbReference type="PROSITE" id="PS50240"/>
    </source>
</evidence>
<keyword evidence="1" id="KW-1133">Transmembrane helix</keyword>
<dbReference type="GO" id="GO:0006508">
    <property type="term" value="P:proteolysis"/>
    <property type="evidence" value="ECO:0007669"/>
    <property type="project" value="InterPro"/>
</dbReference>
<keyword evidence="3" id="KW-1185">Reference proteome</keyword>
<evidence type="ECO:0000256" key="1">
    <source>
        <dbReference type="SAM" id="Phobius"/>
    </source>
</evidence>
<dbReference type="PROSITE" id="PS50240">
    <property type="entry name" value="TRYPSIN_DOM"/>
    <property type="match status" value="1"/>
</dbReference>